<organism evidence="1 2">
    <name type="scientific">Candidatus Trichorickettsia mobilis</name>
    <dbReference type="NCBI Taxonomy" id="1346319"/>
    <lineage>
        <taxon>Bacteria</taxon>
        <taxon>Pseudomonadati</taxon>
        <taxon>Pseudomonadota</taxon>
        <taxon>Alphaproteobacteria</taxon>
        <taxon>Rickettsiales</taxon>
        <taxon>Rickettsiaceae</taxon>
        <taxon>Rickettsieae</taxon>
        <taxon>Candidatus Trichorickettsia</taxon>
    </lineage>
</organism>
<keyword evidence="2" id="KW-1185">Reference proteome</keyword>
<evidence type="ECO:0000313" key="2">
    <source>
        <dbReference type="Proteomes" id="UP001326613"/>
    </source>
</evidence>
<evidence type="ECO:0000313" key="1">
    <source>
        <dbReference type="EMBL" id="WPY00810.1"/>
    </source>
</evidence>
<gene>
    <name evidence="1" type="ORF">Trichorick_00698</name>
</gene>
<accession>A0ABZ0US03</accession>
<protein>
    <submittedName>
        <fullName evidence="1">Uncharacterized protein</fullName>
    </submittedName>
</protein>
<dbReference type="Proteomes" id="UP001326613">
    <property type="component" value="Chromosome"/>
</dbReference>
<name>A0ABZ0US03_9RICK</name>
<dbReference type="RefSeq" id="WP_323737642.1">
    <property type="nucleotide sequence ID" value="NZ_CP112932.1"/>
</dbReference>
<reference evidence="1 2" key="1">
    <citation type="submission" date="2022-10" db="EMBL/GenBank/DDBJ databases">
        <title>Host association and intracellularity evolved multiple times independently in the Rickettsiales.</title>
        <authorList>
            <person name="Castelli M."/>
            <person name="Nardi T."/>
            <person name="Gammuto L."/>
            <person name="Bellinzona G."/>
            <person name="Sabaneyeva E."/>
            <person name="Potekhin A."/>
            <person name="Serra V."/>
            <person name="Petroni G."/>
            <person name="Sassera D."/>
        </authorList>
    </citation>
    <scope>NUCLEOTIDE SEQUENCE [LARGE SCALE GENOMIC DNA]</scope>
    <source>
        <strain evidence="1 2">Kr 154-4</strain>
    </source>
</reference>
<sequence length="417" mass="45573">MRSGNKFKSLKYLLIATSSLIGLNSNITTYGADRLTAPNNNREDNRFQQISYTAMANDWENNAPQHGDNMILLANGSIGFNTDVNIGTINLYGNMGDTIYVAPGRDIRIGNIVNDINQNAINAVTVANQNVLLNPGMDLNPTIDLVLQSQGIVLNALAQGNAGGGLVNSKLTITGNDISAVRSIDVRGSVLKFESATAIDAKVFGGRAGRIIADHNLTFNNVIGKNNQDQISGIGLMQIRDNKTVTLKNDLYGGGVADVIFDSAQARIVIDPSNRNIQISSTFNTTVGEKDDDLGIIEIKGHQNYSVNFTQDVGGEDNRISKITIAPGKETQFQNLVFAKKIEIDQNLVLFDEDVDMIKRQEPVLILQQRAQQQVIVMQTQAIMAQRQAAINQRRQIVENQIRQRDGVLANVDLNQL</sequence>
<dbReference type="EMBL" id="CP112932">
    <property type="protein sequence ID" value="WPY00810.1"/>
    <property type="molecule type" value="Genomic_DNA"/>
</dbReference>
<proteinExistence type="predicted"/>